<accession>A0A0A3IQH9</accession>
<proteinExistence type="predicted"/>
<dbReference type="RefSeq" id="WP_036151659.1">
    <property type="nucleotide sequence ID" value="NZ_AVCX01000013.1"/>
</dbReference>
<keyword evidence="2" id="KW-1185">Reference proteome</keyword>
<protein>
    <submittedName>
        <fullName evidence="1">Uncharacterized protein</fullName>
    </submittedName>
</protein>
<reference evidence="1 2" key="1">
    <citation type="submission" date="2014-02" db="EMBL/GenBank/DDBJ databases">
        <title>Draft genome sequence of Lysinibacillus odysseyi NBRC 100172.</title>
        <authorList>
            <person name="Zhang F."/>
            <person name="Wang G."/>
            <person name="Zhang L."/>
        </authorList>
    </citation>
    <scope>NUCLEOTIDE SEQUENCE [LARGE SCALE GENOMIC DNA]</scope>
    <source>
        <strain evidence="1 2">NBRC 100172</strain>
    </source>
</reference>
<evidence type="ECO:0000313" key="1">
    <source>
        <dbReference type="EMBL" id="KGR86971.1"/>
    </source>
</evidence>
<organism evidence="1 2">
    <name type="scientific">Lysinibacillus odysseyi 34hs-1 = NBRC 100172</name>
    <dbReference type="NCBI Taxonomy" id="1220589"/>
    <lineage>
        <taxon>Bacteria</taxon>
        <taxon>Bacillati</taxon>
        <taxon>Bacillota</taxon>
        <taxon>Bacilli</taxon>
        <taxon>Bacillales</taxon>
        <taxon>Bacillaceae</taxon>
        <taxon>Lysinibacillus</taxon>
    </lineage>
</organism>
<name>A0A0A3IQH9_9BACI</name>
<comment type="caution">
    <text evidence="1">The sequence shown here is derived from an EMBL/GenBank/DDBJ whole genome shotgun (WGS) entry which is preliminary data.</text>
</comment>
<dbReference type="EMBL" id="JPVP01000049">
    <property type="protein sequence ID" value="KGR86971.1"/>
    <property type="molecule type" value="Genomic_DNA"/>
</dbReference>
<dbReference type="Proteomes" id="UP000030437">
    <property type="component" value="Unassembled WGS sequence"/>
</dbReference>
<evidence type="ECO:0000313" key="2">
    <source>
        <dbReference type="Proteomes" id="UP000030437"/>
    </source>
</evidence>
<dbReference type="AlphaFoldDB" id="A0A0A3IQH9"/>
<gene>
    <name evidence="1" type="ORF">CD32_04325</name>
</gene>
<sequence length="124" mass="14203">MENWGIQNKNHKKKSPGVFTNAGRSPTILSLLLYKRVWLSPFLYARTQQLNDLELEASTTNGSIAELKEYELRQLKINEPITKITPSILARFIKVIKVKADGQLEVHYRTSKPSAFYVSINIKI</sequence>